<dbReference type="AlphaFoldDB" id="A0AA35M3V7"/>
<organism evidence="1 2">
    <name type="scientific">Clonostachys chloroleuca</name>
    <dbReference type="NCBI Taxonomy" id="1926264"/>
    <lineage>
        <taxon>Eukaryota</taxon>
        <taxon>Fungi</taxon>
        <taxon>Dikarya</taxon>
        <taxon>Ascomycota</taxon>
        <taxon>Pezizomycotina</taxon>
        <taxon>Sordariomycetes</taxon>
        <taxon>Hypocreomycetidae</taxon>
        <taxon>Hypocreales</taxon>
        <taxon>Bionectriaceae</taxon>
        <taxon>Clonostachys</taxon>
    </lineage>
</organism>
<evidence type="ECO:0000313" key="2">
    <source>
        <dbReference type="Proteomes" id="UP001160390"/>
    </source>
</evidence>
<sequence>MHMNGFQDRIDNYNSRHVKWLDVTKRCSFGRGRSRLVEAVLEVDRVEYKALSAPIKISVRGDRSLSRVVGLADGGGWHANGKRGFANVVQADRFLSIEHQCQTGLMPDALRMLILLLGGSRLAIRVAPTPWFSRDEEMFNVGLRAQNCGGRRQGILEFDVSSKVRSKGRNIVFYSDAEG</sequence>
<gene>
    <name evidence="1" type="ORF">CCHLO57077_00001590</name>
</gene>
<protein>
    <submittedName>
        <fullName evidence="1">Uncharacterized protein</fullName>
    </submittedName>
</protein>
<dbReference type="EMBL" id="CABFNP030001012">
    <property type="protein sequence ID" value="CAI6089993.1"/>
    <property type="molecule type" value="Genomic_DNA"/>
</dbReference>
<comment type="caution">
    <text evidence="1">The sequence shown here is derived from an EMBL/GenBank/DDBJ whole genome shotgun (WGS) entry which is preliminary data.</text>
</comment>
<name>A0AA35M3V7_9HYPO</name>
<evidence type="ECO:0000313" key="1">
    <source>
        <dbReference type="EMBL" id="CAI6089993.1"/>
    </source>
</evidence>
<accession>A0AA35M3V7</accession>
<keyword evidence="2" id="KW-1185">Reference proteome</keyword>
<reference evidence="1" key="1">
    <citation type="submission" date="2023-01" db="EMBL/GenBank/DDBJ databases">
        <authorList>
            <person name="Piombo E."/>
        </authorList>
    </citation>
    <scope>NUCLEOTIDE SEQUENCE</scope>
</reference>
<proteinExistence type="predicted"/>
<dbReference type="Proteomes" id="UP001160390">
    <property type="component" value="Unassembled WGS sequence"/>
</dbReference>